<dbReference type="InterPro" id="IPR036938">
    <property type="entry name" value="PAP2/HPO_sf"/>
</dbReference>
<dbReference type="SMART" id="SM00014">
    <property type="entry name" value="acidPPc"/>
    <property type="match status" value="1"/>
</dbReference>
<evidence type="ECO:0000256" key="3">
    <source>
        <dbReference type="ARBA" id="ARBA00022692"/>
    </source>
</evidence>
<dbReference type="Gene3D" id="1.20.144.10">
    <property type="entry name" value="Phosphatidic acid phosphatase type 2/haloperoxidase"/>
    <property type="match status" value="1"/>
</dbReference>
<feature type="transmembrane region" description="Helical" evidence="7">
    <location>
        <begin position="291"/>
        <end position="310"/>
    </location>
</feature>
<dbReference type="GO" id="GO:0008195">
    <property type="term" value="F:phosphatidate phosphatase activity"/>
    <property type="evidence" value="ECO:0007669"/>
    <property type="project" value="TreeGrafter"/>
</dbReference>
<dbReference type="GO" id="GO:0005886">
    <property type="term" value="C:plasma membrane"/>
    <property type="evidence" value="ECO:0007669"/>
    <property type="project" value="TreeGrafter"/>
</dbReference>
<accession>A0A1W0WLP2</accession>
<feature type="transmembrane region" description="Helical" evidence="7">
    <location>
        <begin position="55"/>
        <end position="77"/>
    </location>
</feature>
<evidence type="ECO:0000256" key="2">
    <source>
        <dbReference type="ARBA" id="ARBA00008816"/>
    </source>
</evidence>
<dbReference type="InterPro" id="IPR043216">
    <property type="entry name" value="PAP-like"/>
</dbReference>
<comment type="similarity">
    <text evidence="2">Belongs to the PA-phosphatase related phosphoesterase family.</text>
</comment>
<dbReference type="SUPFAM" id="SSF48317">
    <property type="entry name" value="Acid phosphatase/Vanadium-dependent haloperoxidase"/>
    <property type="match status" value="1"/>
</dbReference>
<feature type="domain" description="Phosphatidic acid phosphatase type 2/haloperoxidase" evidence="8">
    <location>
        <begin position="167"/>
        <end position="306"/>
    </location>
</feature>
<feature type="transmembrane region" description="Helical" evidence="7">
    <location>
        <begin position="260"/>
        <end position="279"/>
    </location>
</feature>
<keyword evidence="10" id="KW-1185">Reference proteome</keyword>
<evidence type="ECO:0000256" key="4">
    <source>
        <dbReference type="ARBA" id="ARBA00022989"/>
    </source>
</evidence>
<protein>
    <submittedName>
        <fullName evidence="9">Phospholipid phosphatase-related protein type 5</fullName>
    </submittedName>
</protein>
<dbReference type="Pfam" id="PF01569">
    <property type="entry name" value="PAP2"/>
    <property type="match status" value="1"/>
</dbReference>
<keyword evidence="5 7" id="KW-0472">Membrane</keyword>
<gene>
    <name evidence="9" type="ORF">BV898_09765</name>
</gene>
<evidence type="ECO:0000259" key="8">
    <source>
        <dbReference type="SMART" id="SM00014"/>
    </source>
</evidence>
<dbReference type="Proteomes" id="UP000192578">
    <property type="component" value="Unassembled WGS sequence"/>
</dbReference>
<keyword evidence="4 7" id="KW-1133">Transmembrane helix</keyword>
<dbReference type="PANTHER" id="PTHR10165:SF103">
    <property type="entry name" value="PHOSPHOLIPID PHOSPHATASE HOMOLOG 1.2 HOMOLOG"/>
    <property type="match status" value="1"/>
</dbReference>
<feature type="transmembrane region" description="Helical" evidence="7">
    <location>
        <begin position="163"/>
        <end position="187"/>
    </location>
</feature>
<evidence type="ECO:0000313" key="9">
    <source>
        <dbReference type="EMBL" id="OQV16130.1"/>
    </source>
</evidence>
<comment type="subcellular location">
    <subcellularLocation>
        <location evidence="1">Membrane</location>
        <topology evidence="1">Multi-pass membrane protein</topology>
    </subcellularLocation>
</comment>
<reference evidence="10" key="1">
    <citation type="submission" date="2017-01" db="EMBL/GenBank/DDBJ databases">
        <title>Comparative genomics of anhydrobiosis in the tardigrade Hypsibius dujardini.</title>
        <authorList>
            <person name="Yoshida Y."/>
            <person name="Koutsovoulos G."/>
            <person name="Laetsch D."/>
            <person name="Stevens L."/>
            <person name="Kumar S."/>
            <person name="Horikawa D."/>
            <person name="Ishino K."/>
            <person name="Komine S."/>
            <person name="Tomita M."/>
            <person name="Blaxter M."/>
            <person name="Arakawa K."/>
        </authorList>
    </citation>
    <scope>NUCLEOTIDE SEQUENCE [LARGE SCALE GENOMIC DNA]</scope>
    <source>
        <strain evidence="10">Z151</strain>
    </source>
</reference>
<dbReference type="CDD" id="cd03384">
    <property type="entry name" value="PAP2_wunen"/>
    <property type="match status" value="1"/>
</dbReference>
<comment type="caution">
    <text evidence="9">The sequence shown here is derived from an EMBL/GenBank/DDBJ whole genome shotgun (WGS) entry which is preliminary data.</text>
</comment>
<name>A0A1W0WLP2_HYPEX</name>
<evidence type="ECO:0000313" key="10">
    <source>
        <dbReference type="Proteomes" id="UP000192578"/>
    </source>
</evidence>
<feature type="region of interest" description="Disordered" evidence="6">
    <location>
        <begin position="323"/>
        <end position="345"/>
    </location>
</feature>
<evidence type="ECO:0000256" key="1">
    <source>
        <dbReference type="ARBA" id="ARBA00004141"/>
    </source>
</evidence>
<dbReference type="GO" id="GO:0046839">
    <property type="term" value="P:phospholipid dephosphorylation"/>
    <property type="evidence" value="ECO:0007669"/>
    <property type="project" value="TreeGrafter"/>
</dbReference>
<dbReference type="GO" id="GO:0006644">
    <property type="term" value="P:phospholipid metabolic process"/>
    <property type="evidence" value="ECO:0007669"/>
    <property type="project" value="InterPro"/>
</dbReference>
<evidence type="ECO:0000256" key="5">
    <source>
        <dbReference type="ARBA" id="ARBA00023136"/>
    </source>
</evidence>
<dbReference type="InterPro" id="IPR000326">
    <property type="entry name" value="PAP2/HPO"/>
</dbReference>
<sequence length="410" mass="46172">MNAFCFGELSGHGAPQTAEDMHQMLSKGDLVALGDYSDASEYNNKNPRLYKVNHFVLPIFFLEIVAVGCVGALAYYLRFTDVFPLQEYPLNCSDPGISYPYLNASTSLLTNVPVEIVYSVTLLLPLVVMLIGELGYWLFSSNPKKVVRAHCIGLKLHLMPRRFFRYAGLFLLGLFSTSIFTDLAKLITARPRPYFRWVCEASCHNADGSLTITDQDWCVDEDLRTAHASFPSFHASITLYSAVFVSIYMHNLLTARGARLLRPLLVFAVIGLAVLAGLSRFLTYRSHWQDVLAGFLLGGVFATYLGIFSADCFTERHAQDQLASSSRRKSGSSSPTMQHPQLHDNKSPFFSWFPIPRVSFKTKPARYINGFTNHATDYSHDSIPVVYHQEINRSIDNFTRPSHAHVMQHY</sequence>
<keyword evidence="3 7" id="KW-0812">Transmembrane</keyword>
<dbReference type="EMBL" id="MTYJ01000078">
    <property type="protein sequence ID" value="OQV16130.1"/>
    <property type="molecule type" value="Genomic_DNA"/>
</dbReference>
<evidence type="ECO:0000256" key="7">
    <source>
        <dbReference type="SAM" id="Phobius"/>
    </source>
</evidence>
<organism evidence="9 10">
    <name type="scientific">Hypsibius exemplaris</name>
    <name type="common">Freshwater tardigrade</name>
    <dbReference type="NCBI Taxonomy" id="2072580"/>
    <lineage>
        <taxon>Eukaryota</taxon>
        <taxon>Metazoa</taxon>
        <taxon>Ecdysozoa</taxon>
        <taxon>Tardigrada</taxon>
        <taxon>Eutardigrada</taxon>
        <taxon>Parachela</taxon>
        <taxon>Hypsibioidea</taxon>
        <taxon>Hypsibiidae</taxon>
        <taxon>Hypsibius</taxon>
    </lineage>
</organism>
<feature type="transmembrane region" description="Helical" evidence="7">
    <location>
        <begin position="116"/>
        <end position="139"/>
    </location>
</feature>
<dbReference type="OrthoDB" id="8907274at2759"/>
<dbReference type="AlphaFoldDB" id="A0A1W0WLP2"/>
<dbReference type="PANTHER" id="PTHR10165">
    <property type="entry name" value="LIPID PHOSPHATE PHOSPHATASE"/>
    <property type="match status" value="1"/>
</dbReference>
<feature type="transmembrane region" description="Helical" evidence="7">
    <location>
        <begin position="233"/>
        <end position="253"/>
    </location>
</feature>
<proteinExistence type="inferred from homology"/>
<evidence type="ECO:0000256" key="6">
    <source>
        <dbReference type="SAM" id="MobiDB-lite"/>
    </source>
</evidence>
<dbReference type="GO" id="GO:0007165">
    <property type="term" value="P:signal transduction"/>
    <property type="evidence" value="ECO:0007669"/>
    <property type="project" value="TreeGrafter"/>
</dbReference>